<gene>
    <name evidence="3" type="ORF">N8M53_02045</name>
</gene>
<dbReference type="PROSITE" id="PS00409">
    <property type="entry name" value="PROKAR_NTER_METHYL"/>
    <property type="match status" value="1"/>
</dbReference>
<evidence type="ECO:0000313" key="3">
    <source>
        <dbReference type="EMBL" id="WBA09031.1"/>
    </source>
</evidence>
<dbReference type="GO" id="GO:0015627">
    <property type="term" value="C:type II protein secretion system complex"/>
    <property type="evidence" value="ECO:0007669"/>
    <property type="project" value="InterPro"/>
</dbReference>
<dbReference type="EMBL" id="CP114588">
    <property type="protein sequence ID" value="WBA09031.1"/>
    <property type="molecule type" value="Genomic_DNA"/>
</dbReference>
<keyword evidence="2" id="KW-1133">Transmembrane helix</keyword>
<dbReference type="SUPFAM" id="SSF54523">
    <property type="entry name" value="Pili subunits"/>
    <property type="match status" value="1"/>
</dbReference>
<evidence type="ECO:0000313" key="4">
    <source>
        <dbReference type="Proteomes" id="UP001164748"/>
    </source>
</evidence>
<dbReference type="NCBIfam" id="TIGR02532">
    <property type="entry name" value="IV_pilin_GFxxxE"/>
    <property type="match status" value="1"/>
</dbReference>
<dbReference type="InterPro" id="IPR045584">
    <property type="entry name" value="Pilin-like"/>
</dbReference>
<dbReference type="AlphaFoldDB" id="A0AA47KLB9"/>
<dbReference type="Proteomes" id="UP001164748">
    <property type="component" value="Chromosome"/>
</dbReference>
<keyword evidence="2" id="KW-0472">Membrane</keyword>
<evidence type="ECO:0000256" key="2">
    <source>
        <dbReference type="SAM" id="Phobius"/>
    </source>
</evidence>
<dbReference type="RefSeq" id="WP_269579293.1">
    <property type="nucleotide sequence ID" value="NZ_CP114588.1"/>
</dbReference>
<sequence>MKKQQGFSLIELLIVVGIIAALSAIAVPAYVNKQKIAEFNSGLASGRALLTRLDLYLDENSGSTASKFGEKLGDATNLGELATVTVSGASEEGGEGENAKGTELKVTFNGNSSIDGTIITFEKNDFAWVCKYTTKETFEDGEIKGCKKA</sequence>
<keyword evidence="1" id="KW-0488">Methylation</keyword>
<feature type="transmembrane region" description="Helical" evidence="2">
    <location>
        <begin position="12"/>
        <end position="31"/>
    </location>
</feature>
<accession>A0AA47KLB9</accession>
<dbReference type="Gene3D" id="3.30.700.10">
    <property type="entry name" value="Glycoprotein, Type 4 Pilin"/>
    <property type="match status" value="1"/>
</dbReference>
<dbReference type="PRINTS" id="PR00813">
    <property type="entry name" value="BCTERIALGSPG"/>
</dbReference>
<dbReference type="Pfam" id="PF07963">
    <property type="entry name" value="N_methyl"/>
    <property type="match status" value="1"/>
</dbReference>
<dbReference type="InterPro" id="IPR012902">
    <property type="entry name" value="N_methyl_site"/>
</dbReference>
<dbReference type="GO" id="GO:0015628">
    <property type="term" value="P:protein secretion by the type II secretion system"/>
    <property type="evidence" value="ECO:0007669"/>
    <property type="project" value="InterPro"/>
</dbReference>
<reference evidence="3" key="1">
    <citation type="submission" date="2022-09" db="EMBL/GenBank/DDBJ databases">
        <authorList>
            <person name="Li Z.-J."/>
        </authorList>
    </citation>
    <scope>NUCLEOTIDE SEQUENCE</scope>
    <source>
        <strain evidence="3">TGB11</strain>
    </source>
</reference>
<dbReference type="InterPro" id="IPR000983">
    <property type="entry name" value="Bac_GSPG_pilin"/>
</dbReference>
<organism evidence="3 4">
    <name type="scientific">Salinivibrio kushneri</name>
    <dbReference type="NCBI Taxonomy" id="1908198"/>
    <lineage>
        <taxon>Bacteria</taxon>
        <taxon>Pseudomonadati</taxon>
        <taxon>Pseudomonadota</taxon>
        <taxon>Gammaproteobacteria</taxon>
        <taxon>Vibrionales</taxon>
        <taxon>Vibrionaceae</taxon>
        <taxon>Salinivibrio</taxon>
    </lineage>
</organism>
<evidence type="ECO:0000256" key="1">
    <source>
        <dbReference type="ARBA" id="ARBA00022481"/>
    </source>
</evidence>
<keyword evidence="2" id="KW-0812">Transmembrane</keyword>
<name>A0AA47KLB9_9GAMM</name>
<protein>
    <submittedName>
        <fullName evidence="3">Prepilin-type N-terminal cleavage/methylation domain-containing protein</fullName>
    </submittedName>
</protein>
<proteinExistence type="predicted"/>